<dbReference type="InterPro" id="IPR036390">
    <property type="entry name" value="WH_DNA-bd_sf"/>
</dbReference>
<dbReference type="Gene3D" id="1.10.10.10">
    <property type="entry name" value="Winged helix-like DNA-binding domain superfamily/Winged helix DNA-binding domain"/>
    <property type="match status" value="1"/>
</dbReference>
<keyword evidence="3" id="KW-1185">Reference proteome</keyword>
<dbReference type="InterPro" id="IPR036388">
    <property type="entry name" value="WH-like_DNA-bd_sf"/>
</dbReference>
<dbReference type="InterPro" id="IPR000847">
    <property type="entry name" value="LysR_HTH_N"/>
</dbReference>
<proteinExistence type="predicted"/>
<dbReference type="Pfam" id="PF00126">
    <property type="entry name" value="HTH_1"/>
    <property type="match status" value="1"/>
</dbReference>
<dbReference type="InterPro" id="IPR051815">
    <property type="entry name" value="Molybdate_resp_trans_reg"/>
</dbReference>
<dbReference type="EMBL" id="JACWUN010000005">
    <property type="protein sequence ID" value="MBD1400129.1"/>
    <property type="molecule type" value="Genomic_DNA"/>
</dbReference>
<dbReference type="SUPFAM" id="SSF46785">
    <property type="entry name" value="Winged helix' DNA-binding domain"/>
    <property type="match status" value="1"/>
</dbReference>
<organism evidence="2 3">
    <name type="scientific">Pelovirga terrestris</name>
    <dbReference type="NCBI Taxonomy" id="2771352"/>
    <lineage>
        <taxon>Bacteria</taxon>
        <taxon>Pseudomonadati</taxon>
        <taxon>Thermodesulfobacteriota</taxon>
        <taxon>Desulfuromonadia</taxon>
        <taxon>Geobacterales</taxon>
        <taxon>Geobacteraceae</taxon>
        <taxon>Pelovirga</taxon>
    </lineage>
</organism>
<comment type="caution">
    <text evidence="2">The sequence shown here is derived from an EMBL/GenBank/DDBJ whole genome shotgun (WGS) entry which is preliminary data.</text>
</comment>
<dbReference type="PANTHER" id="PTHR30432:SF1">
    <property type="entry name" value="DNA-BINDING TRANSCRIPTIONAL DUAL REGULATOR MODE"/>
    <property type="match status" value="1"/>
</dbReference>
<dbReference type="RefSeq" id="WP_191154408.1">
    <property type="nucleotide sequence ID" value="NZ_JACWUN010000005.1"/>
</dbReference>
<reference evidence="2" key="1">
    <citation type="submission" date="2020-09" db="EMBL/GenBank/DDBJ databases">
        <title>Pelobacter alkaliphilus sp. nov., a novel anaerobic arsenate-reducing bacterium from terrestrial mud volcano.</title>
        <authorList>
            <person name="Khomyakova M.A."/>
            <person name="Merkel A.Y."/>
            <person name="Slobodkin A.I."/>
        </authorList>
    </citation>
    <scope>NUCLEOTIDE SEQUENCE</scope>
    <source>
        <strain evidence="2">M08fum</strain>
    </source>
</reference>
<dbReference type="AlphaFoldDB" id="A0A8J6QKU9"/>
<protein>
    <submittedName>
        <fullName evidence="2">LysR family transcriptional regulator</fullName>
    </submittedName>
</protein>
<dbReference type="GO" id="GO:0003700">
    <property type="term" value="F:DNA-binding transcription factor activity"/>
    <property type="evidence" value="ECO:0007669"/>
    <property type="project" value="InterPro"/>
</dbReference>
<evidence type="ECO:0000259" key="1">
    <source>
        <dbReference type="Pfam" id="PF00126"/>
    </source>
</evidence>
<name>A0A8J6QKU9_9BACT</name>
<feature type="domain" description="HTH lysR-type" evidence="1">
    <location>
        <begin position="24"/>
        <end position="72"/>
    </location>
</feature>
<dbReference type="Proteomes" id="UP000632828">
    <property type="component" value="Unassembled WGS sequence"/>
</dbReference>
<accession>A0A8J6QKU9</accession>
<gene>
    <name evidence="2" type="ORF">ICT70_05540</name>
</gene>
<evidence type="ECO:0000313" key="3">
    <source>
        <dbReference type="Proteomes" id="UP000632828"/>
    </source>
</evidence>
<sequence>MNDLRIRSKIWLEVNGQPFLGGGRLRLLRAIAATGSINAASQQLGISYRKAWSQLQEMEKHGIPLVERERGGSGGGRSVITPQARELLKNFDEVQEGLHQMIDDKFDQVFNS</sequence>
<dbReference type="PANTHER" id="PTHR30432">
    <property type="entry name" value="TRANSCRIPTIONAL REGULATOR MODE"/>
    <property type="match status" value="1"/>
</dbReference>
<evidence type="ECO:0000313" key="2">
    <source>
        <dbReference type="EMBL" id="MBD1400129.1"/>
    </source>
</evidence>